<dbReference type="GO" id="GO:0016973">
    <property type="term" value="P:poly(A)+ mRNA export from nucleus"/>
    <property type="evidence" value="ECO:0007669"/>
    <property type="project" value="TreeGrafter"/>
</dbReference>
<gene>
    <name evidence="2" type="ORF">CTAYLR_000718</name>
</gene>
<accession>A0AAD7XJ88</accession>
<dbReference type="InterPro" id="IPR000717">
    <property type="entry name" value="PCI_dom"/>
</dbReference>
<dbReference type="PANTHER" id="PTHR12732:SF0">
    <property type="entry name" value="PCI DOMAIN-CONTAINING PROTEIN 2"/>
    <property type="match status" value="1"/>
</dbReference>
<dbReference type="InterPro" id="IPR036388">
    <property type="entry name" value="WH-like_DNA-bd_sf"/>
</dbReference>
<dbReference type="GO" id="GO:0006368">
    <property type="term" value="P:transcription elongation by RNA polymerase II"/>
    <property type="evidence" value="ECO:0007669"/>
    <property type="project" value="TreeGrafter"/>
</dbReference>
<reference evidence="2" key="1">
    <citation type="submission" date="2023-01" db="EMBL/GenBank/DDBJ databases">
        <title>Metagenome sequencing of chrysophaentin producing Chrysophaeum taylorii.</title>
        <authorList>
            <person name="Davison J."/>
            <person name="Bewley C."/>
        </authorList>
    </citation>
    <scope>NUCLEOTIDE SEQUENCE</scope>
    <source>
        <strain evidence="2">NIES-1699</strain>
    </source>
</reference>
<dbReference type="PROSITE" id="PS50250">
    <property type="entry name" value="PCI"/>
    <property type="match status" value="1"/>
</dbReference>
<dbReference type="GO" id="GO:0003723">
    <property type="term" value="F:RNA binding"/>
    <property type="evidence" value="ECO:0007669"/>
    <property type="project" value="InterPro"/>
</dbReference>
<dbReference type="Gene3D" id="1.10.10.10">
    <property type="entry name" value="Winged helix-like DNA-binding domain superfamily/Winged helix DNA-binding domain"/>
    <property type="match status" value="1"/>
</dbReference>
<keyword evidence="3" id="KW-1185">Reference proteome</keyword>
<dbReference type="InterPro" id="IPR045114">
    <property type="entry name" value="Csn12-like"/>
</dbReference>
<dbReference type="PANTHER" id="PTHR12732">
    <property type="entry name" value="UNCHARACTERIZED PROTEASOME COMPONENT REGION PCI-CONTAINING"/>
    <property type="match status" value="1"/>
</dbReference>
<dbReference type="AlphaFoldDB" id="A0AAD7XJ88"/>
<dbReference type="GO" id="GO:0000973">
    <property type="term" value="P:post-transcriptional tethering of RNA polymerase II gene DNA at nuclear periphery"/>
    <property type="evidence" value="ECO:0007669"/>
    <property type="project" value="TreeGrafter"/>
</dbReference>
<feature type="domain" description="PCI" evidence="1">
    <location>
        <begin position="198"/>
        <end position="383"/>
    </location>
</feature>
<evidence type="ECO:0000313" key="3">
    <source>
        <dbReference type="Proteomes" id="UP001230188"/>
    </source>
</evidence>
<proteinExistence type="predicted"/>
<evidence type="ECO:0000259" key="1">
    <source>
        <dbReference type="PROSITE" id="PS50250"/>
    </source>
</evidence>
<protein>
    <recommendedName>
        <fullName evidence="1">PCI domain-containing protein</fullName>
    </recommendedName>
</protein>
<name>A0AAD7XJ88_9STRA</name>
<dbReference type="SMART" id="SM00753">
    <property type="entry name" value="PAM"/>
    <property type="match status" value="1"/>
</dbReference>
<comment type="caution">
    <text evidence="2">The sequence shown here is derived from an EMBL/GenBank/DDBJ whole genome shotgun (WGS) entry which is preliminary data.</text>
</comment>
<dbReference type="GO" id="GO:0070390">
    <property type="term" value="C:transcription export complex 2"/>
    <property type="evidence" value="ECO:0007669"/>
    <property type="project" value="TreeGrafter"/>
</dbReference>
<dbReference type="Pfam" id="PF01399">
    <property type="entry name" value="PCI"/>
    <property type="match status" value="1"/>
</dbReference>
<dbReference type="Proteomes" id="UP001230188">
    <property type="component" value="Unassembled WGS sequence"/>
</dbReference>
<sequence length="399" mass="44224">MEEVRAVFASVGRCVKAQNGAGLAAEVTVQKGLSARSVAWVLQSKGQVEAMGVEVCGEKWGVVAAKTVCGRAGYEAERADIVYDSLVGAYNALLNVLREEGGWVVPAVRVMTIEARVAAERADAGGQETVREVEATLKKGFSACWTDRAGKRVATLYVVSQLMKIYFRLYLVKLAQPLIRSLEAKPLEWSQFPKGDVVMYRYFVGRLRMFEDQYAAAEEHLEAAFSKCRKDAIRNKRAILAFLLPIRLRRGVLPTQKLLEKYGFVDDVGPLVAAIKSGDARSFERHLERHQLRFVKRGTFLLIEKCKILVYRSLLKKIYLINNRTAQLKLDLFATALAALSTTTPPPDPDDVECLVANLMYKNLVKGYISHTKQTLVLSKKDPFPHLASSFGTGGGGSF</sequence>
<dbReference type="GO" id="GO:0003690">
    <property type="term" value="F:double-stranded DNA binding"/>
    <property type="evidence" value="ECO:0007669"/>
    <property type="project" value="InterPro"/>
</dbReference>
<evidence type="ECO:0000313" key="2">
    <source>
        <dbReference type="EMBL" id="KAJ8600376.1"/>
    </source>
</evidence>
<organism evidence="2 3">
    <name type="scientific">Chrysophaeum taylorii</name>
    <dbReference type="NCBI Taxonomy" id="2483200"/>
    <lineage>
        <taxon>Eukaryota</taxon>
        <taxon>Sar</taxon>
        <taxon>Stramenopiles</taxon>
        <taxon>Ochrophyta</taxon>
        <taxon>Pelagophyceae</taxon>
        <taxon>Pelagomonadales</taxon>
        <taxon>Pelagomonadaceae</taxon>
        <taxon>Chrysophaeum</taxon>
    </lineage>
</organism>
<dbReference type="EMBL" id="JAQMWT010000524">
    <property type="protein sequence ID" value="KAJ8600376.1"/>
    <property type="molecule type" value="Genomic_DNA"/>
</dbReference>